<evidence type="ECO:0000313" key="2">
    <source>
        <dbReference type="EMBL" id="BAJ77139.1"/>
    </source>
</evidence>
<dbReference type="AlphaFoldDB" id="F0X3G8"/>
<protein>
    <submittedName>
        <fullName evidence="2">Cgd2_4370 protein</fullName>
    </submittedName>
</protein>
<name>F0X3G8_CRYPV</name>
<accession>F0X3G8</accession>
<evidence type="ECO:0000256" key="1">
    <source>
        <dbReference type="SAM" id="Coils"/>
    </source>
</evidence>
<feature type="coiled-coil region" evidence="1">
    <location>
        <begin position="138"/>
        <end position="172"/>
    </location>
</feature>
<feature type="coiled-coil region" evidence="1">
    <location>
        <begin position="217"/>
        <end position="324"/>
    </location>
</feature>
<dbReference type="Proteomes" id="UP000593906">
    <property type="component" value="Chromosome 2"/>
</dbReference>
<dbReference type="EMBL" id="FX115036">
    <property type="protein sequence ID" value="BAJ77139.1"/>
    <property type="molecule type" value="mRNA"/>
</dbReference>
<dbReference type="EMBL" id="CP044421">
    <property type="protein sequence ID" value="QOY42790.1"/>
    <property type="molecule type" value="Genomic_DNA"/>
</dbReference>
<gene>
    <name evidence="2" type="primary">cgd2_4370</name>
    <name evidence="3" type="ORF">CPATCC_000461</name>
</gene>
<keyword evidence="1" id="KW-0175">Coiled coil</keyword>
<dbReference type="VEuPathDB" id="CryptoDB:cgd2_4370"/>
<organism evidence="2">
    <name type="scientific">Cryptosporidium parvum</name>
    <dbReference type="NCBI Taxonomy" id="5807"/>
    <lineage>
        <taxon>Eukaryota</taxon>
        <taxon>Sar</taxon>
        <taxon>Alveolata</taxon>
        <taxon>Apicomplexa</taxon>
        <taxon>Conoidasida</taxon>
        <taxon>Coccidia</taxon>
        <taxon>Eucoccidiorida</taxon>
        <taxon>Eimeriorina</taxon>
        <taxon>Cryptosporidiidae</taxon>
        <taxon>Cryptosporidium</taxon>
    </lineage>
</organism>
<reference evidence="3 4" key="2">
    <citation type="submission" date="2019-09" db="EMBL/GenBank/DDBJ databases">
        <title>Consistent, comparative and evidence-based genome assembly and annotation for Cryptosporidium parvum, C. hominis and C. tyzzeri.</title>
        <authorList>
            <person name="Baptista R.P."/>
            <person name="Li Y."/>
            <person name="Sateriale A."/>
            <person name="Ansell B."/>
            <person name="Jex A."/>
            <person name="Sanders M."/>
            <person name="Brooks K."/>
            <person name="Tracey A."/>
            <person name="Berriman M."/>
            <person name="Striepen B."/>
            <person name="Cotton J.A."/>
            <person name="Kissinger J.C."/>
        </authorList>
    </citation>
    <scope>NUCLEOTIDE SEQUENCE [LARGE SCALE GENOMIC DNA]</scope>
    <source>
        <strain evidence="3 4">IOWA-ATCC</strain>
    </source>
</reference>
<reference evidence="2" key="1">
    <citation type="submission" date="2011-02" db="EMBL/GenBank/DDBJ databases">
        <title>Construction and analysis of full-length cDNA library of Cryptosporidium parvum.</title>
        <authorList>
            <person name="Yamagishi J."/>
            <person name="Wakaguri H."/>
            <person name="Sugano S."/>
            <person name="Kawano S."/>
            <person name="Fujisaki K."/>
            <person name="Sugimoto C."/>
            <person name="Watanabe J."/>
            <person name="Suzuki Y."/>
            <person name="Kimata I."/>
            <person name="Xuan X."/>
        </authorList>
    </citation>
    <scope>NUCLEOTIDE SEQUENCE</scope>
    <source>
        <strain evidence="2">HNJ-1</strain>
    </source>
</reference>
<evidence type="ECO:0000313" key="3">
    <source>
        <dbReference type="EMBL" id="QOY42790.1"/>
    </source>
</evidence>
<sequence>MVYLFVLAIALLYTNTNYIINNRISTQLSLLTIQLSSSSSRHDSIVLSELTLEQSYRSCLDDLQILKQSLAASIEEFEACKAVEAELESSYHRKSSVCRLLEEDYNKYCKSHNFKPPALEKDLCRTLLERIKECLEQKRKLGGNLNKKTRECQELKKEINARTEMYNKLDKKCSKIEQQLFNERSQAGIHVVDSESIMDKPTSSLCSADIPLLLEVITKTEIKLEVCMEQLTELSERLAEKTNEMYEISEQITTALGGAISKKGLLGKKKSKSAEIKSLESALKLLEEQKMGLKKFQLAKENECRNLQTKLDQAKERLQIAELQSTTSEGRTGRRGYFSRFTGFVSRTYRRLTSRLTSRFTRNNSRRRRRESRF</sequence>
<proteinExistence type="evidence at transcript level"/>
<evidence type="ECO:0000313" key="4">
    <source>
        <dbReference type="Proteomes" id="UP000593906"/>
    </source>
</evidence>
<dbReference type="VEuPathDB" id="CryptoDB:CPATCC_0026390"/>